<dbReference type="PROSITE" id="PS50004">
    <property type="entry name" value="C2"/>
    <property type="match status" value="1"/>
</dbReference>
<feature type="compositionally biased region" description="Basic and acidic residues" evidence="2">
    <location>
        <begin position="382"/>
        <end position="392"/>
    </location>
</feature>
<proteinExistence type="predicted"/>
<evidence type="ECO:0000313" key="5">
    <source>
        <dbReference type="Proteomes" id="UP001632037"/>
    </source>
</evidence>
<dbReference type="CDD" id="cd00030">
    <property type="entry name" value="C2"/>
    <property type="match status" value="1"/>
</dbReference>
<feature type="domain" description="C2" evidence="3">
    <location>
        <begin position="1"/>
        <end position="119"/>
    </location>
</feature>
<protein>
    <recommendedName>
        <fullName evidence="3">C2 domain-containing protein</fullName>
    </recommendedName>
</protein>
<sequence>MGRGSYCKLYVGNTEVVNGSTQAGASFSNLLALDNTQQSQGHVQVQGPTHRVFRTKVLYTDQKSCPAWNEKLELHVLDPETEILTIRVKNQLMLFCPAVGACAIPLCHVTVGEPAEQWFPLHKGGKPAGHIRLQLLLKEKEPTTTPPPVAVTESPMQRLIQQHCQQERERRQSQVSHESLRRRQFEEQERIQVEMSRLQQQAEERERARIEELAKLQALREQIQREEQARVQAYLQKQMEQEQDWQTENVTEKLDGMKVEETPEDVTKETGTGSGYYFGDDTVTTSTSRCSSNASGLKQSFTSSNQDGSHREEVAEAHEISDVVLGEVVHDALPSSDSSDVEAVKKRNWKKTKERREQHSRKQSRNMKGNQLNSPPLFPRSPESELQKEISHRNLSSASHEDLSSSEESSSSEEERRRRRRRRREKRAKRKERRRRRKAKRKARRDSDGYESSSSYSSSSSSSSSSSTSSADEKYKSKTRKHNKTKERAHSQREGKASNTPRAPVPPHSKSYGPDHFSYSTNKFSEPPPAYARSVQPQNSRPGFIETLPPQPQQQRTMAEKISTAADVASILSDVASVATSIQQLTGGGDAGGAGGLGIPFAVPGVSQLLGGQDLSGLAGQDLSFTGQSYDTSAQYF</sequence>
<reference evidence="4 5" key="1">
    <citation type="submission" date="2024-09" db="EMBL/GenBank/DDBJ databases">
        <title>Genome sequencing and assembly of Phytophthora oleae, isolate VK10A, causative agent of rot of olive drupes.</title>
        <authorList>
            <person name="Conti Taguali S."/>
            <person name="Riolo M."/>
            <person name="La Spada F."/>
            <person name="Cacciola S.O."/>
            <person name="Dionisio G."/>
        </authorList>
    </citation>
    <scope>NUCLEOTIDE SEQUENCE [LARGE SCALE GENOMIC DNA]</scope>
    <source>
        <strain evidence="4 5">VK10A</strain>
    </source>
</reference>
<accession>A0ABD3G1B5</accession>
<feature type="compositionally biased region" description="Basic and acidic residues" evidence="2">
    <location>
        <begin position="486"/>
        <end position="496"/>
    </location>
</feature>
<keyword evidence="1" id="KW-0175">Coiled coil</keyword>
<dbReference type="Proteomes" id="UP001632037">
    <property type="component" value="Unassembled WGS sequence"/>
</dbReference>
<organism evidence="4 5">
    <name type="scientific">Phytophthora oleae</name>
    <dbReference type="NCBI Taxonomy" id="2107226"/>
    <lineage>
        <taxon>Eukaryota</taxon>
        <taxon>Sar</taxon>
        <taxon>Stramenopiles</taxon>
        <taxon>Oomycota</taxon>
        <taxon>Peronosporomycetes</taxon>
        <taxon>Peronosporales</taxon>
        <taxon>Peronosporaceae</taxon>
        <taxon>Phytophthora</taxon>
    </lineage>
</organism>
<evidence type="ECO:0000313" key="4">
    <source>
        <dbReference type="EMBL" id="KAL3672883.1"/>
    </source>
</evidence>
<dbReference type="SUPFAM" id="SSF49562">
    <property type="entry name" value="C2 domain (Calcium/lipid-binding domain, CaLB)"/>
    <property type="match status" value="1"/>
</dbReference>
<feature type="compositionally biased region" description="Low complexity" evidence="2">
    <location>
        <begin position="452"/>
        <end position="470"/>
    </location>
</feature>
<dbReference type="PANTHER" id="PTHR47052">
    <property type="entry name" value="CONSERVED SERINE PROLINE-RICH PROTEIN (AFU_ORTHOLOGUE AFUA_2G01790)"/>
    <property type="match status" value="1"/>
</dbReference>
<keyword evidence="5" id="KW-1185">Reference proteome</keyword>
<dbReference type="Pfam" id="PF00168">
    <property type="entry name" value="C2"/>
    <property type="match status" value="1"/>
</dbReference>
<gene>
    <name evidence="4" type="ORF">V7S43_002185</name>
</gene>
<comment type="caution">
    <text evidence="4">The sequence shown here is derived from an EMBL/GenBank/DDBJ whole genome shotgun (WGS) entry which is preliminary data.</text>
</comment>
<name>A0ABD3G1B5_9STRA</name>
<feature type="compositionally biased region" description="Basic and acidic residues" evidence="2">
    <location>
        <begin position="308"/>
        <end position="319"/>
    </location>
</feature>
<dbReference type="InterPro" id="IPR052981">
    <property type="entry name" value="Ingression_C2_domain"/>
</dbReference>
<feature type="compositionally biased region" description="Polar residues" evidence="2">
    <location>
        <begin position="285"/>
        <end position="307"/>
    </location>
</feature>
<dbReference type="PANTHER" id="PTHR47052:SF3">
    <property type="entry name" value="INGRESSION PROTEIN 1"/>
    <property type="match status" value="1"/>
</dbReference>
<dbReference type="AlphaFoldDB" id="A0ABD3G1B5"/>
<evidence type="ECO:0000259" key="3">
    <source>
        <dbReference type="PROSITE" id="PS50004"/>
    </source>
</evidence>
<feature type="coiled-coil region" evidence="1">
    <location>
        <begin position="188"/>
        <end position="236"/>
    </location>
</feature>
<feature type="region of interest" description="Disordered" evidence="2">
    <location>
        <begin position="331"/>
        <end position="553"/>
    </location>
</feature>
<feature type="region of interest" description="Disordered" evidence="2">
    <location>
        <begin position="285"/>
        <end position="319"/>
    </location>
</feature>
<feature type="compositionally biased region" description="Basic residues" evidence="2">
    <location>
        <begin position="346"/>
        <end position="365"/>
    </location>
</feature>
<evidence type="ECO:0000256" key="2">
    <source>
        <dbReference type="SAM" id="MobiDB-lite"/>
    </source>
</evidence>
<dbReference type="Gene3D" id="2.60.40.150">
    <property type="entry name" value="C2 domain"/>
    <property type="match status" value="1"/>
</dbReference>
<evidence type="ECO:0000256" key="1">
    <source>
        <dbReference type="SAM" id="Coils"/>
    </source>
</evidence>
<dbReference type="InterPro" id="IPR000008">
    <property type="entry name" value="C2_dom"/>
</dbReference>
<dbReference type="EMBL" id="JBIMZQ010000003">
    <property type="protein sequence ID" value="KAL3672883.1"/>
    <property type="molecule type" value="Genomic_DNA"/>
</dbReference>
<feature type="compositionally biased region" description="Basic residues" evidence="2">
    <location>
        <begin position="417"/>
        <end position="444"/>
    </location>
</feature>
<dbReference type="InterPro" id="IPR035892">
    <property type="entry name" value="C2_domain_sf"/>
</dbReference>